<keyword evidence="1" id="KW-0472">Membrane</keyword>
<gene>
    <name evidence="2" type="ordered locus">GTNG_2010</name>
</gene>
<evidence type="ECO:0000256" key="1">
    <source>
        <dbReference type="SAM" id="Phobius"/>
    </source>
</evidence>
<dbReference type="HOGENOM" id="CLU_2616995_0_0_9"/>
<accession>A4IPV8</accession>
<sequence length="78" mass="9155">MEMFAYPVQPFPHYMNDSMIFGYLLYLVISVYVLRNIASFGLGSAPSILSTMTAMEILFERCADLIEYYTWKWEYPFG</sequence>
<reference evidence="2 3" key="1">
    <citation type="journal article" date="2007" name="Proc. Natl. Acad. Sci. U.S.A.">
        <title>Genome and proteome of long-chain alkane degrading Geobacillus thermodenitrificans NG80-2 isolated from a deep-subsurface oil reservoir.</title>
        <authorList>
            <person name="Feng L."/>
            <person name="Wang W."/>
            <person name="Cheng J."/>
            <person name="Ren Y."/>
            <person name="Zhao G."/>
            <person name="Gao C."/>
            <person name="Tang Y."/>
            <person name="Liu X."/>
            <person name="Han W."/>
            <person name="Peng X."/>
            <person name="Liu R."/>
            <person name="Wang L."/>
        </authorList>
    </citation>
    <scope>NUCLEOTIDE SEQUENCE [LARGE SCALE GENOMIC DNA]</scope>
    <source>
        <strain evidence="2 3">NG80-2</strain>
    </source>
</reference>
<organism evidence="2 3">
    <name type="scientific">Geobacillus thermodenitrificans (strain NG80-2)</name>
    <dbReference type="NCBI Taxonomy" id="420246"/>
    <lineage>
        <taxon>Bacteria</taxon>
        <taxon>Bacillati</taxon>
        <taxon>Bacillota</taxon>
        <taxon>Bacilli</taxon>
        <taxon>Bacillales</taxon>
        <taxon>Anoxybacillaceae</taxon>
        <taxon>Geobacillus</taxon>
    </lineage>
</organism>
<proteinExistence type="predicted"/>
<dbReference type="EMBL" id="CP000557">
    <property type="protein sequence ID" value="ABO67362.1"/>
    <property type="molecule type" value="Genomic_DNA"/>
</dbReference>
<dbReference type="AlphaFoldDB" id="A4IPV8"/>
<dbReference type="Proteomes" id="UP000001578">
    <property type="component" value="Chromosome"/>
</dbReference>
<protein>
    <submittedName>
        <fullName evidence="2">Uncharacterized protein</fullName>
    </submittedName>
</protein>
<dbReference type="KEGG" id="gtn:GTNG_2010"/>
<evidence type="ECO:0000313" key="3">
    <source>
        <dbReference type="Proteomes" id="UP000001578"/>
    </source>
</evidence>
<evidence type="ECO:0000313" key="2">
    <source>
        <dbReference type="EMBL" id="ABO67362.1"/>
    </source>
</evidence>
<keyword evidence="1" id="KW-1133">Transmembrane helix</keyword>
<name>A4IPV8_GEOTN</name>
<feature type="transmembrane region" description="Helical" evidence="1">
    <location>
        <begin position="20"/>
        <end position="42"/>
    </location>
</feature>
<keyword evidence="1" id="KW-0812">Transmembrane</keyword>